<proteinExistence type="inferred from homology"/>
<evidence type="ECO:0000256" key="1">
    <source>
        <dbReference type="ARBA" id="ARBA00008791"/>
    </source>
</evidence>
<organism evidence="4 5">
    <name type="scientific">Streptomyces lunalinharesii</name>
    <dbReference type="NCBI Taxonomy" id="333384"/>
    <lineage>
        <taxon>Bacteria</taxon>
        <taxon>Bacillati</taxon>
        <taxon>Actinomycetota</taxon>
        <taxon>Actinomycetes</taxon>
        <taxon>Kitasatosporales</taxon>
        <taxon>Streptomycetaceae</taxon>
        <taxon>Streptomyces</taxon>
    </lineage>
</organism>
<protein>
    <recommendedName>
        <fullName evidence="3">UspA domain-containing protein</fullName>
    </recommendedName>
</protein>
<evidence type="ECO:0000313" key="4">
    <source>
        <dbReference type="EMBL" id="GAA2658388.1"/>
    </source>
</evidence>
<dbReference type="PANTHER" id="PTHR46268:SF6">
    <property type="entry name" value="UNIVERSAL STRESS PROTEIN UP12"/>
    <property type="match status" value="1"/>
</dbReference>
<feature type="compositionally biased region" description="Polar residues" evidence="2">
    <location>
        <begin position="165"/>
        <end position="176"/>
    </location>
</feature>
<evidence type="ECO:0000313" key="5">
    <source>
        <dbReference type="Proteomes" id="UP001500994"/>
    </source>
</evidence>
<feature type="region of interest" description="Disordered" evidence="2">
    <location>
        <begin position="154"/>
        <end position="176"/>
    </location>
</feature>
<gene>
    <name evidence="4" type="ORF">GCM10009864_26350</name>
</gene>
<dbReference type="PANTHER" id="PTHR46268">
    <property type="entry name" value="STRESS RESPONSE PROTEIN NHAX"/>
    <property type="match status" value="1"/>
</dbReference>
<comment type="caution">
    <text evidence="4">The sequence shown here is derived from an EMBL/GenBank/DDBJ whole genome shotgun (WGS) entry which is preliminary data.</text>
</comment>
<dbReference type="InterPro" id="IPR006015">
    <property type="entry name" value="Universal_stress_UspA"/>
</dbReference>
<dbReference type="SUPFAM" id="SSF52402">
    <property type="entry name" value="Adenine nucleotide alpha hydrolases-like"/>
    <property type="match status" value="1"/>
</dbReference>
<dbReference type="PRINTS" id="PR01438">
    <property type="entry name" value="UNVRSLSTRESS"/>
</dbReference>
<name>A0ABN3RQP5_9ACTN</name>
<sequence>MPSTEDVERVVVGVDGSEGSLAALRQAVHEARCHGAELCPVIAWTPPGGEALTAQCPVPEPEDLRREWIRLARARLDAACARILGDAGADLTVSSRVLRGRAEDVLTRSARKPTDLLVMGAGSHGRLHRLLFGSVSRLALKRAQCPVLVVHPDQGHAALDPGQRTAATDQATSADR</sequence>
<accession>A0ABN3RQP5</accession>
<dbReference type="Pfam" id="PF00582">
    <property type="entry name" value="Usp"/>
    <property type="match status" value="1"/>
</dbReference>
<dbReference type="RefSeq" id="WP_344575305.1">
    <property type="nucleotide sequence ID" value="NZ_BAAARK010000006.1"/>
</dbReference>
<dbReference type="Proteomes" id="UP001500994">
    <property type="component" value="Unassembled WGS sequence"/>
</dbReference>
<dbReference type="CDD" id="cd00293">
    <property type="entry name" value="USP-like"/>
    <property type="match status" value="1"/>
</dbReference>
<keyword evidence="5" id="KW-1185">Reference proteome</keyword>
<comment type="similarity">
    <text evidence="1">Belongs to the universal stress protein A family.</text>
</comment>
<feature type="domain" description="UspA" evidence="3">
    <location>
        <begin position="8"/>
        <end position="151"/>
    </location>
</feature>
<dbReference type="Gene3D" id="3.40.50.12370">
    <property type="match status" value="1"/>
</dbReference>
<reference evidence="4 5" key="1">
    <citation type="journal article" date="2019" name="Int. J. Syst. Evol. Microbiol.">
        <title>The Global Catalogue of Microorganisms (GCM) 10K type strain sequencing project: providing services to taxonomists for standard genome sequencing and annotation.</title>
        <authorList>
            <consortium name="The Broad Institute Genomics Platform"/>
            <consortium name="The Broad Institute Genome Sequencing Center for Infectious Disease"/>
            <person name="Wu L."/>
            <person name="Ma J."/>
        </authorList>
    </citation>
    <scope>NUCLEOTIDE SEQUENCE [LARGE SCALE GENOMIC DNA]</scope>
    <source>
        <strain evidence="4 5">JCM 16374</strain>
    </source>
</reference>
<evidence type="ECO:0000256" key="2">
    <source>
        <dbReference type="SAM" id="MobiDB-lite"/>
    </source>
</evidence>
<evidence type="ECO:0000259" key="3">
    <source>
        <dbReference type="Pfam" id="PF00582"/>
    </source>
</evidence>
<dbReference type="InterPro" id="IPR006016">
    <property type="entry name" value="UspA"/>
</dbReference>
<dbReference type="EMBL" id="BAAARK010000006">
    <property type="protein sequence ID" value="GAA2658388.1"/>
    <property type="molecule type" value="Genomic_DNA"/>
</dbReference>